<protein>
    <submittedName>
        <fullName evidence="1">Uncharacterized protein</fullName>
    </submittedName>
</protein>
<organism evidence="1 2">
    <name type="scientific">Geotrichum galactomycetum</name>
    <dbReference type="NCBI Taxonomy" id="27317"/>
    <lineage>
        <taxon>Eukaryota</taxon>
        <taxon>Fungi</taxon>
        <taxon>Dikarya</taxon>
        <taxon>Ascomycota</taxon>
        <taxon>Saccharomycotina</taxon>
        <taxon>Dipodascomycetes</taxon>
        <taxon>Dipodascales</taxon>
        <taxon>Dipodascaceae</taxon>
        <taxon>Geotrichum</taxon>
    </lineage>
</organism>
<name>A0ACB6UZ25_9ASCO</name>
<comment type="caution">
    <text evidence="1">The sequence shown here is derived from an EMBL/GenBank/DDBJ whole genome shotgun (WGS) entry which is preliminary data.</text>
</comment>
<dbReference type="Proteomes" id="UP000744676">
    <property type="component" value="Unassembled WGS sequence"/>
</dbReference>
<reference evidence="1 2" key="1">
    <citation type="journal article" date="2020" name="Front. Microbiol.">
        <title>Phenotypic and Genetic Characterization of the Cheese Ripening Yeast Geotrichum candidum.</title>
        <authorList>
            <person name="Perkins V."/>
            <person name="Vignola S."/>
            <person name="Lessard M.H."/>
            <person name="Plante P.L."/>
            <person name="Corbeil J."/>
            <person name="Dugat-Bony E."/>
            <person name="Frenette M."/>
            <person name="Labrie S."/>
        </authorList>
    </citation>
    <scope>NUCLEOTIDE SEQUENCE [LARGE SCALE GENOMIC DNA]</scope>
    <source>
        <strain evidence="1 2">LMA-1147</strain>
    </source>
</reference>
<dbReference type="EMBL" id="QVQA01000282">
    <property type="protein sequence ID" value="KAF5093079.1"/>
    <property type="molecule type" value="Genomic_DNA"/>
</dbReference>
<evidence type="ECO:0000313" key="1">
    <source>
        <dbReference type="EMBL" id="KAF5093079.1"/>
    </source>
</evidence>
<sequence length="1348" mass="150122">MEKQTEISSVSPVSGFNPQAGATESLVFAQSPAQDETKSINSFDKAQTDEITQFAQKITHASRAASLKSKPSKPTMSHYPSILSFGSFADLADTILKTTVNAGSSNRDAVDNIAASAEAATTKEPVTFHDQLDQTNPQLNPFSEDFNAYVWAKHLVNAKIRNPERYPSRSAGISFENLGAYGYSRGTDYQANVLNTVMKLKSIFSNHKGGRVEILRNFNGVVKKGETCVVLGRPGSGCTTFLKAIACDTYGFNLTDDTKANYQGIPRKDIISNFRGEVVYNAEQDIHFPHLTVGQTLKFAALARTPENRLPGVSRDEWATHVRDVVMASFGLLHTVNTKVGDDFIRGVSGGERKRVSIAEVVLSSSPLQCWDNSTRGLDSATALEFIKYLKIGADLSDASIFVSLYQASQDAYDLFDKVTVLYEGRQIYFGATKKARQFFEDMGYVCVDRQTTADFLTSLTSPSERVVRPGFEHKVPRTADEFAAYWEQSQEYRELMGEIAVFNITFPLGGPSMDNFRATTMLIIVLVATTGFVIPPIDIPPWIKWLSYINPMSYAYEAMMVNEFRHRQFECSAFVPSGPGYENITTGLQRSCTAVGSLPGYDTVEGNDYLWQAYHYRPGHLWRNLGIVIAFFVFFSLTYIYTAETMKGQQSKGEVLVFPRGHKSLNKIKGGADDEEAIPEPRSNGDSKTWVDDASTSDYQTKQLSKGVFQWRNVCYDIKIKGEPRRLLNQVDGWVQPGTLTALMGASGAGKTTLLDVLANRATVGVISGEMLVNGQTRNNSFQRETGYVQQQDIHLSTSTVREALEFSAVLRQPAIYTRKEKIAYVDEVIRLLEMEAYADAVVGVPGEGLNIEQRKRLTIGVELAARPELLLFLDEPTSGLDSQTAWSICSLMKKLTQSGQAIMCTIHQPSALLFQEFDRLLLLKKGGETVYFGEIGPSAATMIDYFERNGAQNKCPPDANPAEWMLRAIGAAPGTKPSQDWFAVWQQSREYQQLHEHLDSLAAAGRQRQTTIADVAASTSFAAPMTTQIYEVTKRFAQQIWRTPTYIYSKIALCVIAPLFVGVTYWKTDNTMQGLQNQMFSMFTVMIVFGPLIEQMMPHFVIQRNIYEKRELPSRTYSWVSFMVSNIMTEIPWQMLMSVFCFLCYYYPVGFYRTAETSERGGMFFLVMWVFFLFASTFGHVLIAAIDIPDTGGSLANLLFILCLIFCGILATPEALPGFWIFMYRVSPLTYIVAALMAAGLTNLEIQCAPNEIVHFDSPANLTCGDYMSTFLSNAGGTLLDPTASGTCDYCPMANANEYLAKIHAHLDEGWRNFGIMFAYIGFNIIGAMAIFYFARMPKAPKIKTI</sequence>
<proteinExistence type="predicted"/>
<gene>
    <name evidence="1" type="ORF">D0Z00_004254</name>
</gene>
<evidence type="ECO:0000313" key="2">
    <source>
        <dbReference type="Proteomes" id="UP000744676"/>
    </source>
</evidence>
<keyword evidence="2" id="KW-1185">Reference proteome</keyword>
<accession>A0ACB6UZ25</accession>